<evidence type="ECO:0000313" key="2">
    <source>
        <dbReference type="Proteomes" id="UP001239111"/>
    </source>
</evidence>
<evidence type="ECO:0000313" key="1">
    <source>
        <dbReference type="EMBL" id="KAJ8666062.1"/>
    </source>
</evidence>
<protein>
    <submittedName>
        <fullName evidence="1">Uncharacterized protein</fullName>
    </submittedName>
</protein>
<keyword evidence="2" id="KW-1185">Reference proteome</keyword>
<sequence>MANFILVTDGTGAPSRRISILINDEGYRIVSVETIKHYYPNAIGLEYLIGDQPCGPTIMKGNIRLPPDQHEYEVLYPASKNLPISGAKQRMQERIMNTIEGRDDSSSELSDAEFQTKPTKKLKGSNKTGTRILKVGWKHRKSVKEPFKQINRPLGGVKEVTLRTDKKYYYDEVLDICCKLNEKRLSLYILTTDVTTNDMSDSVTTESLNANSQGIGGSAISDYEKDDKILVKSKQHANQEDFDGLSSSSRIGSSSAQYRLQKILMKKGKSQIPKLSNDNRLMSTPYMSPSTRSTSSPPIKTSPNSEKKKINKGSCTVTSASNPRKIKSPRKTPYMSPFIRSTASPPMKTSPNSENKKINKENCTVTLTRNLPKIKSPRKNFPELTPRNNFEENSLACQPSEPRDTSSHAKGLSSFSFKEPGDTSLEIKSIKIKGSNKSIKSSSVSRGVLDKSNVGDDEETKELALSIPELQLSDIEIPPENDKEHLLGSGSYGYVVKARLNDDIVAVKCIKMQLHTNRKYVIREIAIMDKLRHKNIAQISAYIFDMFKVYIVMEYVPGANLQKILSIEYFRYRYKADVSIRTSRISEMPDELESTVDNSAIKGTLLYMPPELLMENVRASPKPDCWSTACVVTEIYTEREIWTIKNPPATYLKMIHNFETHDIPDLDGVPEPLKAILK</sequence>
<organism evidence="1 2">
    <name type="scientific">Eretmocerus hayati</name>
    <dbReference type="NCBI Taxonomy" id="131215"/>
    <lineage>
        <taxon>Eukaryota</taxon>
        <taxon>Metazoa</taxon>
        <taxon>Ecdysozoa</taxon>
        <taxon>Arthropoda</taxon>
        <taxon>Hexapoda</taxon>
        <taxon>Insecta</taxon>
        <taxon>Pterygota</taxon>
        <taxon>Neoptera</taxon>
        <taxon>Endopterygota</taxon>
        <taxon>Hymenoptera</taxon>
        <taxon>Apocrita</taxon>
        <taxon>Proctotrupomorpha</taxon>
        <taxon>Chalcidoidea</taxon>
        <taxon>Aphelinidae</taxon>
        <taxon>Aphelininae</taxon>
        <taxon>Eretmocerus</taxon>
    </lineage>
</organism>
<name>A0ACC2N4H5_9HYME</name>
<reference evidence="1" key="1">
    <citation type="submission" date="2023-04" db="EMBL/GenBank/DDBJ databases">
        <title>A chromosome-level genome assembly of the parasitoid wasp Eretmocerus hayati.</title>
        <authorList>
            <person name="Zhong Y."/>
            <person name="Liu S."/>
            <person name="Liu Y."/>
        </authorList>
    </citation>
    <scope>NUCLEOTIDE SEQUENCE</scope>
    <source>
        <strain evidence="1">ZJU_SS_LIU_2023</strain>
    </source>
</reference>
<dbReference type="EMBL" id="CM056744">
    <property type="protein sequence ID" value="KAJ8666062.1"/>
    <property type="molecule type" value="Genomic_DNA"/>
</dbReference>
<dbReference type="Proteomes" id="UP001239111">
    <property type="component" value="Chromosome 4"/>
</dbReference>
<gene>
    <name evidence="1" type="ORF">QAD02_007724</name>
</gene>
<accession>A0ACC2N4H5</accession>
<proteinExistence type="predicted"/>
<comment type="caution">
    <text evidence="1">The sequence shown here is derived from an EMBL/GenBank/DDBJ whole genome shotgun (WGS) entry which is preliminary data.</text>
</comment>